<feature type="transmembrane region" description="Helical" evidence="1">
    <location>
        <begin position="130"/>
        <end position="149"/>
    </location>
</feature>
<sequence>MTATSAPESATASRRLLVLRRSAGILSLAASATVFAALVTQITDQISVGRFEPTEYFAFFTIQAAMINIVVLAAGGIMALRAERDTQLYTAIRASVFSYAIVTGVVYNLLLRDVPNDDGYVGPWWPNEALHVWIPVYIAVDWMLATGRARIAWSAMWLAVSYPLIWVGVTMLRGAADGWYPYPFLEPFGPNGVPGVVAHVVAIAAFIIGLTAIAVTINHRQTRASSNSPAR</sequence>
<dbReference type="OrthoDB" id="9809977at2"/>
<dbReference type="Proteomes" id="UP000218965">
    <property type="component" value="Chromosome"/>
</dbReference>
<evidence type="ECO:0000313" key="3">
    <source>
        <dbReference type="Proteomes" id="UP000218965"/>
    </source>
</evidence>
<keyword evidence="1" id="KW-1133">Transmembrane helix</keyword>
<reference evidence="2 3" key="2">
    <citation type="submission" date="2016-01" db="EMBL/GenBank/DDBJ databases">
        <title>Microcella alkaliphila JAM AC0309 whole genome shotgun sequence.</title>
        <authorList>
            <person name="Kurata A."/>
            <person name="Hirose Y."/>
            <person name="Kishimoto N."/>
            <person name="Kobayashi T."/>
        </authorList>
    </citation>
    <scope>NUCLEOTIDE SEQUENCE [LARGE SCALE GENOMIC DNA]</scope>
    <source>
        <strain evidence="2 3">JAM AC0309</strain>
    </source>
</reference>
<feature type="transmembrane region" description="Helical" evidence="1">
    <location>
        <begin position="57"/>
        <end position="80"/>
    </location>
</feature>
<proteinExistence type="predicted"/>
<keyword evidence="1" id="KW-0472">Membrane</keyword>
<protein>
    <recommendedName>
        <fullName evidence="4">FAR-17a/AIG1-like protein</fullName>
    </recommendedName>
</protein>
<dbReference type="NCBIfam" id="NF038065">
    <property type="entry name" value="Pr6Pr"/>
    <property type="match status" value="1"/>
</dbReference>
<dbReference type="EMBL" id="AP017315">
    <property type="protein sequence ID" value="BAU32627.1"/>
    <property type="molecule type" value="Genomic_DNA"/>
</dbReference>
<feature type="transmembrane region" description="Helical" evidence="1">
    <location>
        <begin position="92"/>
        <end position="110"/>
    </location>
</feature>
<accession>A0A0U4NWL5</accession>
<gene>
    <name evidence="2" type="ORF">MalAC0309_1779</name>
</gene>
<name>A0A0U4NWL5_9MICO</name>
<keyword evidence="1" id="KW-0812">Transmembrane</keyword>
<dbReference type="AlphaFoldDB" id="A0A0U4NWL5"/>
<reference evidence="3" key="1">
    <citation type="submission" date="2015-12" db="EMBL/GenBank/DDBJ databases">
        <authorList>
            <person name="Shamseldin A."/>
            <person name="Moawad H."/>
            <person name="Abd El-Rahim W.M."/>
            <person name="Sadowsky M.J."/>
        </authorList>
    </citation>
    <scope>NUCLEOTIDE SEQUENCE [LARGE SCALE GENOMIC DNA]</scope>
    <source>
        <strain evidence="3">JAM AC0309</strain>
    </source>
</reference>
<feature type="transmembrane region" description="Helical" evidence="1">
    <location>
        <begin position="156"/>
        <end position="176"/>
    </location>
</feature>
<evidence type="ECO:0000256" key="1">
    <source>
        <dbReference type="SAM" id="Phobius"/>
    </source>
</evidence>
<organism evidence="2 3">
    <name type="scientific">Microcella alkaliphila</name>
    <dbReference type="NCBI Taxonomy" id="279828"/>
    <lineage>
        <taxon>Bacteria</taxon>
        <taxon>Bacillati</taxon>
        <taxon>Actinomycetota</taxon>
        <taxon>Actinomycetes</taxon>
        <taxon>Micrococcales</taxon>
        <taxon>Microbacteriaceae</taxon>
        <taxon>Microcella</taxon>
    </lineage>
</organism>
<dbReference type="RefSeq" id="WP_096421948.1">
    <property type="nucleotide sequence ID" value="NZ_AP017315.1"/>
</dbReference>
<feature type="transmembrane region" description="Helical" evidence="1">
    <location>
        <begin position="23"/>
        <end position="42"/>
    </location>
</feature>
<feature type="transmembrane region" description="Helical" evidence="1">
    <location>
        <begin position="196"/>
        <end position="217"/>
    </location>
</feature>
<evidence type="ECO:0000313" key="2">
    <source>
        <dbReference type="EMBL" id="BAU32627.1"/>
    </source>
</evidence>
<dbReference type="InterPro" id="IPR049713">
    <property type="entry name" value="Pr6Pr-like"/>
</dbReference>
<dbReference type="KEGG" id="malk:MalAC0309_1779"/>
<evidence type="ECO:0008006" key="4">
    <source>
        <dbReference type="Google" id="ProtNLM"/>
    </source>
</evidence>